<protein>
    <submittedName>
        <fullName evidence="1">Uncharacterized protein</fullName>
    </submittedName>
</protein>
<dbReference type="AlphaFoldDB" id="A0A0F9KL42"/>
<name>A0A0F9KL42_9ZZZZ</name>
<comment type="caution">
    <text evidence="1">The sequence shown here is derived from an EMBL/GenBank/DDBJ whole genome shotgun (WGS) entry which is preliminary data.</text>
</comment>
<proteinExistence type="predicted"/>
<accession>A0A0F9KL42</accession>
<evidence type="ECO:0000313" key="1">
    <source>
        <dbReference type="EMBL" id="KKM82824.1"/>
    </source>
</evidence>
<gene>
    <name evidence="1" type="ORF">LCGC14_1315760</name>
</gene>
<reference evidence="1" key="1">
    <citation type="journal article" date="2015" name="Nature">
        <title>Complex archaea that bridge the gap between prokaryotes and eukaryotes.</title>
        <authorList>
            <person name="Spang A."/>
            <person name="Saw J.H."/>
            <person name="Jorgensen S.L."/>
            <person name="Zaremba-Niedzwiedzka K."/>
            <person name="Martijn J."/>
            <person name="Lind A.E."/>
            <person name="van Eijk R."/>
            <person name="Schleper C."/>
            <person name="Guy L."/>
            <person name="Ettema T.J."/>
        </authorList>
    </citation>
    <scope>NUCLEOTIDE SEQUENCE</scope>
</reference>
<sequence>MEKGKKMIYINYEQNNKLQRLIIDKDNYIKKVIELLKDETVIKIFIHKREDKQ</sequence>
<dbReference type="EMBL" id="LAZR01007803">
    <property type="protein sequence ID" value="KKM82824.1"/>
    <property type="molecule type" value="Genomic_DNA"/>
</dbReference>
<organism evidence="1">
    <name type="scientific">marine sediment metagenome</name>
    <dbReference type="NCBI Taxonomy" id="412755"/>
    <lineage>
        <taxon>unclassified sequences</taxon>
        <taxon>metagenomes</taxon>
        <taxon>ecological metagenomes</taxon>
    </lineage>
</organism>